<name>A0A9X2XXM7_9BACT</name>
<evidence type="ECO:0000259" key="4">
    <source>
        <dbReference type="PROSITE" id="PS50995"/>
    </source>
</evidence>
<sequence>MNETQYSTALLLGEVNFKFCKKVHQQIVEQDINLTTEQFGVLYILSKRKDTIQSDLAEFAGKDKSAVMRHLDALEEKNLVVRVNDNSDRRRKILVITKAGQQMLDKAMQVLNEVFQEITQSIPEEKMNIFREVLLTIKQSTDCKKIHADS</sequence>
<dbReference type="SUPFAM" id="SSF46785">
    <property type="entry name" value="Winged helix' DNA-binding domain"/>
    <property type="match status" value="1"/>
</dbReference>
<comment type="caution">
    <text evidence="5">The sequence shown here is derived from an EMBL/GenBank/DDBJ whole genome shotgun (WGS) entry which is preliminary data.</text>
</comment>
<dbReference type="InterPro" id="IPR011991">
    <property type="entry name" value="ArsR-like_HTH"/>
</dbReference>
<dbReference type="AlphaFoldDB" id="A0A9X2XXM7"/>
<keyword evidence="6" id="KW-1185">Reference proteome</keyword>
<dbReference type="PROSITE" id="PS50995">
    <property type="entry name" value="HTH_MARR_2"/>
    <property type="match status" value="1"/>
</dbReference>
<dbReference type="InterPro" id="IPR036390">
    <property type="entry name" value="WH_DNA-bd_sf"/>
</dbReference>
<dbReference type="InterPro" id="IPR039422">
    <property type="entry name" value="MarR/SlyA-like"/>
</dbReference>
<feature type="domain" description="HTH marR-type" evidence="4">
    <location>
        <begin position="1"/>
        <end position="139"/>
    </location>
</feature>
<proteinExistence type="predicted"/>
<dbReference type="PANTHER" id="PTHR33164:SF64">
    <property type="entry name" value="TRANSCRIPTIONAL REGULATOR SLYA"/>
    <property type="match status" value="1"/>
</dbReference>
<dbReference type="GO" id="GO:0003677">
    <property type="term" value="F:DNA binding"/>
    <property type="evidence" value="ECO:0007669"/>
    <property type="project" value="UniProtKB-KW"/>
</dbReference>
<dbReference type="InterPro" id="IPR036388">
    <property type="entry name" value="WH-like_DNA-bd_sf"/>
</dbReference>
<dbReference type="EMBL" id="JAOTIF010000019">
    <property type="protein sequence ID" value="MCU7551261.1"/>
    <property type="molecule type" value="Genomic_DNA"/>
</dbReference>
<keyword evidence="1" id="KW-0805">Transcription regulation</keyword>
<organism evidence="5 6">
    <name type="scientific">Paraflavisolibacter caeni</name>
    <dbReference type="NCBI Taxonomy" id="2982496"/>
    <lineage>
        <taxon>Bacteria</taxon>
        <taxon>Pseudomonadati</taxon>
        <taxon>Bacteroidota</taxon>
        <taxon>Chitinophagia</taxon>
        <taxon>Chitinophagales</taxon>
        <taxon>Chitinophagaceae</taxon>
        <taxon>Paraflavisolibacter</taxon>
    </lineage>
</organism>
<dbReference type="PANTHER" id="PTHR33164">
    <property type="entry name" value="TRANSCRIPTIONAL REGULATOR, MARR FAMILY"/>
    <property type="match status" value="1"/>
</dbReference>
<dbReference type="Pfam" id="PF01047">
    <property type="entry name" value="MarR"/>
    <property type="match status" value="1"/>
</dbReference>
<evidence type="ECO:0000256" key="3">
    <source>
        <dbReference type="ARBA" id="ARBA00023163"/>
    </source>
</evidence>
<keyword evidence="3" id="KW-0804">Transcription</keyword>
<keyword evidence="2" id="KW-0238">DNA-binding</keyword>
<accession>A0A9X2XXM7</accession>
<evidence type="ECO:0000256" key="1">
    <source>
        <dbReference type="ARBA" id="ARBA00023015"/>
    </source>
</evidence>
<dbReference type="GO" id="GO:0003700">
    <property type="term" value="F:DNA-binding transcription factor activity"/>
    <property type="evidence" value="ECO:0007669"/>
    <property type="project" value="InterPro"/>
</dbReference>
<reference evidence="5" key="1">
    <citation type="submission" date="2022-09" db="EMBL/GenBank/DDBJ databases">
        <authorList>
            <person name="Yuan C."/>
            <person name="Ke Z."/>
        </authorList>
    </citation>
    <scope>NUCLEOTIDE SEQUENCE</scope>
    <source>
        <strain evidence="5">LB-8</strain>
    </source>
</reference>
<dbReference type="Gene3D" id="1.10.10.10">
    <property type="entry name" value="Winged helix-like DNA-binding domain superfamily/Winged helix DNA-binding domain"/>
    <property type="match status" value="1"/>
</dbReference>
<protein>
    <submittedName>
        <fullName evidence="5">MarR family transcriptional regulator</fullName>
    </submittedName>
</protein>
<dbReference type="RefSeq" id="WP_279298700.1">
    <property type="nucleotide sequence ID" value="NZ_JAOTIF010000019.1"/>
</dbReference>
<evidence type="ECO:0000313" key="5">
    <source>
        <dbReference type="EMBL" id="MCU7551261.1"/>
    </source>
</evidence>
<dbReference type="CDD" id="cd00090">
    <property type="entry name" value="HTH_ARSR"/>
    <property type="match status" value="1"/>
</dbReference>
<dbReference type="InterPro" id="IPR000835">
    <property type="entry name" value="HTH_MarR-typ"/>
</dbReference>
<dbReference type="Proteomes" id="UP001155483">
    <property type="component" value="Unassembled WGS sequence"/>
</dbReference>
<reference evidence="5" key="2">
    <citation type="submission" date="2023-04" db="EMBL/GenBank/DDBJ databases">
        <title>Paracnuella aquatica gen. nov., sp. nov., a member of the family Chitinophagaceae isolated from a hot spring.</title>
        <authorList>
            <person name="Wang C."/>
        </authorList>
    </citation>
    <scope>NUCLEOTIDE SEQUENCE</scope>
    <source>
        <strain evidence="5">LB-8</strain>
    </source>
</reference>
<evidence type="ECO:0000313" key="6">
    <source>
        <dbReference type="Proteomes" id="UP001155483"/>
    </source>
</evidence>
<dbReference type="SMART" id="SM00347">
    <property type="entry name" value="HTH_MARR"/>
    <property type="match status" value="1"/>
</dbReference>
<evidence type="ECO:0000256" key="2">
    <source>
        <dbReference type="ARBA" id="ARBA00023125"/>
    </source>
</evidence>
<dbReference type="GO" id="GO:0006950">
    <property type="term" value="P:response to stress"/>
    <property type="evidence" value="ECO:0007669"/>
    <property type="project" value="TreeGrafter"/>
</dbReference>
<gene>
    <name evidence="5" type="ORF">OCK74_19220</name>
</gene>